<evidence type="ECO:0000313" key="1">
    <source>
        <dbReference type="EMBL" id="KOO22167.1"/>
    </source>
</evidence>
<reference evidence="2" key="1">
    <citation type="journal article" date="2015" name="PLoS Genet.">
        <title>Genome Sequence and Transcriptome Analyses of Chrysochromulina tobin: Metabolic Tools for Enhanced Algal Fitness in the Prominent Order Prymnesiales (Haptophyceae).</title>
        <authorList>
            <person name="Hovde B.T."/>
            <person name="Deodato C.R."/>
            <person name="Hunsperger H.M."/>
            <person name="Ryken S.A."/>
            <person name="Yost W."/>
            <person name="Jha R.K."/>
            <person name="Patterson J."/>
            <person name="Monnat R.J. Jr."/>
            <person name="Barlow S.B."/>
            <person name="Starkenburg S.R."/>
            <person name="Cattolico R.A."/>
        </authorList>
    </citation>
    <scope>NUCLEOTIDE SEQUENCE</scope>
    <source>
        <strain evidence="2">CCMP291</strain>
    </source>
</reference>
<protein>
    <submittedName>
        <fullName evidence="1">Uncharacterized protein</fullName>
    </submittedName>
</protein>
<comment type="caution">
    <text evidence="1">The sequence shown here is derived from an EMBL/GenBank/DDBJ whole genome shotgun (WGS) entry which is preliminary data.</text>
</comment>
<name>A0A0M0J747_9EUKA</name>
<sequence>YNKRITDEGLALIEELAVRAPPIIAGSWWTGRFVMSSSYLVADALKGLGMWRLLDGAPVSVAVMGERVELETDLLVLGCGTGLRVRGSLQLQSLVDGTDAVRVTLDGSDFFEPTEEFGIAKALVKCEAELLPKLPSKDAPFTMLLRPTFVDEAILLLRETEIEPKERETPLTLVLSREP</sequence>
<feature type="non-terminal residue" evidence="1">
    <location>
        <position position="1"/>
    </location>
</feature>
<dbReference type="AlphaFoldDB" id="A0A0M0J747"/>
<organism evidence="1 2">
    <name type="scientific">Chrysochromulina tobinii</name>
    <dbReference type="NCBI Taxonomy" id="1460289"/>
    <lineage>
        <taxon>Eukaryota</taxon>
        <taxon>Haptista</taxon>
        <taxon>Haptophyta</taxon>
        <taxon>Prymnesiophyceae</taxon>
        <taxon>Prymnesiales</taxon>
        <taxon>Chrysochromulinaceae</taxon>
        <taxon>Chrysochromulina</taxon>
    </lineage>
</organism>
<dbReference type="Proteomes" id="UP000037460">
    <property type="component" value="Unassembled WGS sequence"/>
</dbReference>
<evidence type="ECO:0000313" key="2">
    <source>
        <dbReference type="Proteomes" id="UP000037460"/>
    </source>
</evidence>
<accession>A0A0M0J747</accession>
<dbReference type="EMBL" id="JWZX01003305">
    <property type="protein sequence ID" value="KOO22167.1"/>
    <property type="molecule type" value="Genomic_DNA"/>
</dbReference>
<keyword evidence="2" id="KW-1185">Reference proteome</keyword>
<gene>
    <name evidence="1" type="ORF">Ctob_001135</name>
</gene>
<proteinExistence type="predicted"/>